<evidence type="ECO:0000256" key="4">
    <source>
        <dbReference type="ARBA" id="ARBA00023159"/>
    </source>
</evidence>
<comment type="caution">
    <text evidence="7">Lacks conserved residue(s) required for the propagation of feature annotation.</text>
</comment>
<feature type="region of interest" description="Disordered" evidence="8">
    <location>
        <begin position="409"/>
        <end position="450"/>
    </location>
</feature>
<dbReference type="InterPro" id="IPR017930">
    <property type="entry name" value="Myb_dom"/>
</dbReference>
<evidence type="ECO:0000256" key="7">
    <source>
        <dbReference type="PROSITE-ProRule" id="PRU00169"/>
    </source>
</evidence>
<evidence type="ECO:0000256" key="5">
    <source>
        <dbReference type="ARBA" id="ARBA00023163"/>
    </source>
</evidence>
<evidence type="ECO:0008006" key="13">
    <source>
        <dbReference type="Google" id="ProtNLM"/>
    </source>
</evidence>
<keyword evidence="3" id="KW-0805">Transcription regulation</keyword>
<dbReference type="Gene3D" id="3.40.50.2300">
    <property type="match status" value="1"/>
</dbReference>
<evidence type="ECO:0000313" key="12">
    <source>
        <dbReference type="Proteomes" id="UP001605036"/>
    </source>
</evidence>
<evidence type="ECO:0000256" key="6">
    <source>
        <dbReference type="ARBA" id="ARBA00023242"/>
    </source>
</evidence>
<keyword evidence="6" id="KW-0539">Nucleus</keyword>
<dbReference type="InterPro" id="IPR011006">
    <property type="entry name" value="CheY-like_superfamily"/>
</dbReference>
<dbReference type="SMART" id="SM00448">
    <property type="entry name" value="REC"/>
    <property type="match status" value="1"/>
</dbReference>
<dbReference type="SUPFAM" id="SSF52172">
    <property type="entry name" value="CheY-like"/>
    <property type="match status" value="1"/>
</dbReference>
<keyword evidence="1" id="KW-0597">Phosphoprotein</keyword>
<feature type="compositionally biased region" description="Basic and acidic residues" evidence="8">
    <location>
        <begin position="422"/>
        <end position="436"/>
    </location>
</feature>
<feature type="domain" description="Response regulatory" evidence="9">
    <location>
        <begin position="11"/>
        <end position="127"/>
    </location>
</feature>
<evidence type="ECO:0000256" key="8">
    <source>
        <dbReference type="SAM" id="MobiDB-lite"/>
    </source>
</evidence>
<evidence type="ECO:0000313" key="11">
    <source>
        <dbReference type="EMBL" id="KAL2611857.1"/>
    </source>
</evidence>
<dbReference type="PANTHER" id="PTHR43874">
    <property type="entry name" value="TWO-COMPONENT RESPONSE REGULATOR"/>
    <property type="match status" value="1"/>
</dbReference>
<feature type="compositionally biased region" description="Basic and acidic residues" evidence="8">
    <location>
        <begin position="168"/>
        <end position="179"/>
    </location>
</feature>
<comment type="caution">
    <text evidence="11">The sequence shown here is derived from an EMBL/GenBank/DDBJ whole genome shotgun (WGS) entry which is preliminary data.</text>
</comment>
<reference evidence="11 12" key="1">
    <citation type="submission" date="2024-09" db="EMBL/GenBank/DDBJ databases">
        <title>Chromosome-scale assembly of Riccia fluitans.</title>
        <authorList>
            <person name="Paukszto L."/>
            <person name="Sawicki J."/>
            <person name="Karawczyk K."/>
            <person name="Piernik-Szablinska J."/>
            <person name="Szczecinska M."/>
            <person name="Mazdziarz M."/>
        </authorList>
    </citation>
    <scope>NUCLEOTIDE SEQUENCE [LARGE SCALE GENOMIC DNA]</scope>
    <source>
        <strain evidence="11">Rf_01</strain>
        <tissue evidence="11">Aerial parts of the thallus</tissue>
    </source>
</reference>
<keyword evidence="2" id="KW-0902">Two-component regulatory system</keyword>
<accession>A0ABD1XSB4</accession>
<name>A0ABD1XSB4_9MARC</name>
<evidence type="ECO:0000259" key="9">
    <source>
        <dbReference type="PROSITE" id="PS50110"/>
    </source>
</evidence>
<dbReference type="InterPro" id="IPR045279">
    <property type="entry name" value="ARR-like"/>
</dbReference>
<feature type="region of interest" description="Disordered" evidence="8">
    <location>
        <begin position="142"/>
        <end position="183"/>
    </location>
</feature>
<dbReference type="InterPro" id="IPR001789">
    <property type="entry name" value="Sig_transdc_resp-reg_receiver"/>
</dbReference>
<keyword evidence="4" id="KW-0010">Activator</keyword>
<dbReference type="SUPFAM" id="SSF46689">
    <property type="entry name" value="Homeodomain-like"/>
    <property type="match status" value="3"/>
</dbReference>
<dbReference type="EMBL" id="JBHFFA010000007">
    <property type="protein sequence ID" value="KAL2611857.1"/>
    <property type="molecule type" value="Genomic_DNA"/>
</dbReference>
<dbReference type="InterPro" id="IPR006447">
    <property type="entry name" value="Myb_dom_plants"/>
</dbReference>
<dbReference type="NCBIfam" id="TIGR01557">
    <property type="entry name" value="myb_SHAQKYF"/>
    <property type="match status" value="3"/>
</dbReference>
<dbReference type="PROSITE" id="PS50110">
    <property type="entry name" value="RESPONSE_REGULATORY"/>
    <property type="match status" value="1"/>
</dbReference>
<gene>
    <name evidence="11" type="ORF">R1flu_023549</name>
</gene>
<dbReference type="Proteomes" id="UP001605036">
    <property type="component" value="Unassembled WGS sequence"/>
</dbReference>
<dbReference type="PROSITE" id="PS51294">
    <property type="entry name" value="HTH_MYB"/>
    <property type="match status" value="1"/>
</dbReference>
<sequence length="510" mass="58053">MAQVSSAVGRRIMLIDSDDSYLRLLYGMLMQCGYRITACRKMGKALSVLRERTGEYDLILCSAHMPDVEDFKLVYTIRFKWKIPVILMSYDEEPNSTLNGMIARESCGYLRKPVDMDMLRNIWSCDYLQSWRFKKRALTGRQSKVRKPGSTVRGPEGNTSNDVGGGQREQEIPVQGKERKGTKKWTAELQGLFEEAVGKLGMEKATAESILLNMGVQGVSFHQIAKKWKLYRQQMKHTNGDAEEAVFGGGGKRQQESPVQGNERKSITNWTAELQSLFEEAVGKLGVEKATAETILRTMGVDGISYNQVARKWRMYRQQMTHTRGDAEEPVSVGGGERELEIQVHCSKSKGKRKWTAELQSSFEEAVGKLGIDEANAESILQTMAVEGVSSHQIRKKWRLYRKQMKHTREEAESDCTVANDEPYHQRPDGKASRGERLKRKGGPLEGEELKFRKRSPWTSELYQTFEKAVREMGGIDKAKARPIFEKMSVVHEDLTFHSVNYHLGLHRKK</sequence>
<dbReference type="PANTHER" id="PTHR43874:SF7">
    <property type="entry name" value="TWO-COMPONENT RESPONSE REGULATOR ARR10"/>
    <property type="match status" value="1"/>
</dbReference>
<dbReference type="Gene3D" id="1.10.10.60">
    <property type="entry name" value="Homeodomain-like"/>
    <property type="match status" value="4"/>
</dbReference>
<feature type="domain" description="HTH myb-type" evidence="10">
    <location>
        <begin position="347"/>
        <end position="406"/>
    </location>
</feature>
<organism evidence="11 12">
    <name type="scientific">Riccia fluitans</name>
    <dbReference type="NCBI Taxonomy" id="41844"/>
    <lineage>
        <taxon>Eukaryota</taxon>
        <taxon>Viridiplantae</taxon>
        <taxon>Streptophyta</taxon>
        <taxon>Embryophyta</taxon>
        <taxon>Marchantiophyta</taxon>
        <taxon>Marchantiopsida</taxon>
        <taxon>Marchantiidae</taxon>
        <taxon>Marchantiales</taxon>
        <taxon>Ricciaceae</taxon>
        <taxon>Riccia</taxon>
    </lineage>
</organism>
<dbReference type="Pfam" id="PF00072">
    <property type="entry name" value="Response_reg"/>
    <property type="match status" value="1"/>
</dbReference>
<feature type="region of interest" description="Disordered" evidence="8">
    <location>
        <begin position="243"/>
        <end position="264"/>
    </location>
</feature>
<dbReference type="GO" id="GO:0000160">
    <property type="term" value="P:phosphorelay signal transduction system"/>
    <property type="evidence" value="ECO:0007669"/>
    <property type="project" value="UniProtKB-KW"/>
</dbReference>
<proteinExistence type="predicted"/>
<dbReference type="InterPro" id="IPR009057">
    <property type="entry name" value="Homeodomain-like_sf"/>
</dbReference>
<evidence type="ECO:0000259" key="10">
    <source>
        <dbReference type="PROSITE" id="PS51294"/>
    </source>
</evidence>
<dbReference type="AlphaFoldDB" id="A0ABD1XSB4"/>
<evidence type="ECO:0000256" key="1">
    <source>
        <dbReference type="ARBA" id="ARBA00022553"/>
    </source>
</evidence>
<protein>
    <recommendedName>
        <fullName evidence="13">Response regulatory domain-containing protein</fullName>
    </recommendedName>
</protein>
<evidence type="ECO:0000256" key="3">
    <source>
        <dbReference type="ARBA" id="ARBA00023015"/>
    </source>
</evidence>
<keyword evidence="5" id="KW-0804">Transcription</keyword>
<evidence type="ECO:0000256" key="2">
    <source>
        <dbReference type="ARBA" id="ARBA00023012"/>
    </source>
</evidence>
<keyword evidence="12" id="KW-1185">Reference proteome</keyword>